<keyword evidence="2" id="KW-1185">Reference proteome</keyword>
<reference evidence="1 2" key="1">
    <citation type="submission" date="2021-01" db="EMBL/GenBank/DDBJ databases">
        <title>Whole genome shotgun sequence of Planotetraspora mira NBRC 15435.</title>
        <authorList>
            <person name="Komaki H."/>
            <person name="Tamura T."/>
        </authorList>
    </citation>
    <scope>NUCLEOTIDE SEQUENCE [LARGE SCALE GENOMIC DNA]</scope>
    <source>
        <strain evidence="1 2">NBRC 15435</strain>
    </source>
</reference>
<evidence type="ECO:0000313" key="2">
    <source>
        <dbReference type="Proteomes" id="UP000650628"/>
    </source>
</evidence>
<protein>
    <submittedName>
        <fullName evidence="1">Uncharacterized protein</fullName>
    </submittedName>
</protein>
<dbReference type="RefSeq" id="WP_203958556.1">
    <property type="nucleotide sequence ID" value="NZ_BOOO01000058.1"/>
</dbReference>
<name>A0A8J3U0P8_9ACTN</name>
<dbReference type="Pfam" id="PF19730">
    <property type="entry name" value="DUF6221"/>
    <property type="match status" value="1"/>
</dbReference>
<dbReference type="Proteomes" id="UP000650628">
    <property type="component" value="Unassembled WGS sequence"/>
</dbReference>
<accession>A0A8J3U0P8</accession>
<dbReference type="InterPro" id="IPR046193">
    <property type="entry name" value="DUF6221"/>
</dbReference>
<proteinExistence type="predicted"/>
<comment type="caution">
    <text evidence="1">The sequence shown here is derived from an EMBL/GenBank/DDBJ whole genome shotgun (WGS) entry which is preliminary data.</text>
</comment>
<gene>
    <name evidence="1" type="ORF">Pmi06nite_82240</name>
</gene>
<dbReference type="EMBL" id="BOOO01000058">
    <property type="protein sequence ID" value="GII34782.1"/>
    <property type="molecule type" value="Genomic_DNA"/>
</dbReference>
<sequence length="133" mass="14568">MSALDQWLRTTIEATLRDAQNAGKSVGLVWDNPSLGDLRTSGGELYQLGDRDAAIHMAANDPHETIARCEAELAILDAHAIVQVSGIGEDMRATQTPACRTCSHKHGVPCRTVRLLSSCYRHHDGYDDDWSPL</sequence>
<organism evidence="1 2">
    <name type="scientific">Planotetraspora mira</name>
    <dbReference type="NCBI Taxonomy" id="58121"/>
    <lineage>
        <taxon>Bacteria</taxon>
        <taxon>Bacillati</taxon>
        <taxon>Actinomycetota</taxon>
        <taxon>Actinomycetes</taxon>
        <taxon>Streptosporangiales</taxon>
        <taxon>Streptosporangiaceae</taxon>
        <taxon>Planotetraspora</taxon>
    </lineage>
</organism>
<dbReference type="AlphaFoldDB" id="A0A8J3U0P8"/>
<evidence type="ECO:0000313" key="1">
    <source>
        <dbReference type="EMBL" id="GII34782.1"/>
    </source>
</evidence>